<accession>A0ABM0GVV2</accession>
<dbReference type="PANTHER" id="PTHR36474:SF1">
    <property type="entry name" value="PROTEIN LIAT1"/>
    <property type="match status" value="1"/>
</dbReference>
<reference evidence="3" key="1">
    <citation type="submission" date="2025-08" db="UniProtKB">
        <authorList>
            <consortium name="RefSeq"/>
        </authorList>
    </citation>
    <scope>IDENTIFICATION</scope>
    <source>
        <tissue evidence="3">Testes</tissue>
    </source>
</reference>
<keyword evidence="2" id="KW-1185">Reference proteome</keyword>
<dbReference type="Proteomes" id="UP000694865">
    <property type="component" value="Unplaced"/>
</dbReference>
<protein>
    <submittedName>
        <fullName evidence="3">Uncharacterized protein C17orf97-like</fullName>
    </submittedName>
</protein>
<organism evidence="2 3">
    <name type="scientific">Saccoglossus kowalevskii</name>
    <name type="common">Acorn worm</name>
    <dbReference type="NCBI Taxonomy" id="10224"/>
    <lineage>
        <taxon>Eukaryota</taxon>
        <taxon>Metazoa</taxon>
        <taxon>Hemichordata</taxon>
        <taxon>Enteropneusta</taxon>
        <taxon>Harrimaniidae</taxon>
        <taxon>Saccoglossus</taxon>
    </lineage>
</organism>
<feature type="region of interest" description="Disordered" evidence="1">
    <location>
        <begin position="1"/>
        <end position="133"/>
    </location>
</feature>
<dbReference type="GeneID" id="100374739"/>
<dbReference type="PANTHER" id="PTHR36474">
    <property type="entry name" value="PROTEIN LIAT1"/>
    <property type="match status" value="1"/>
</dbReference>
<name>A0ABM0GVV2_SACKO</name>
<dbReference type="InterPro" id="IPR038794">
    <property type="entry name" value="LIAT1"/>
</dbReference>
<feature type="compositionally biased region" description="Polar residues" evidence="1">
    <location>
        <begin position="83"/>
        <end position="92"/>
    </location>
</feature>
<gene>
    <name evidence="3" type="primary">LOC100374739</name>
</gene>
<proteinExistence type="predicted"/>
<evidence type="ECO:0000256" key="1">
    <source>
        <dbReference type="SAM" id="MobiDB-lite"/>
    </source>
</evidence>
<feature type="compositionally biased region" description="Basic residues" evidence="1">
    <location>
        <begin position="23"/>
        <end position="35"/>
    </location>
</feature>
<dbReference type="RefSeq" id="XP_002738466.1">
    <property type="nucleotide sequence ID" value="XM_002738420.1"/>
</dbReference>
<evidence type="ECO:0000313" key="3">
    <source>
        <dbReference type="RefSeq" id="XP_002738466.1"/>
    </source>
</evidence>
<sequence>MDSKTQTKKKATNTSSGGDLLKKTGKKRRKSKQKTKPHDDLALKKSSSKSTSPHSDSPCETAGKRSKDLAPLISGQGIALGARNTNKPTSPKSKVPDGRISSSSSIENKCPANASAVELPEEPITSKTNDESVNDNINYISKNALQESPSNNSIEGGIKNMNLVTNETLRWDVIPDDPEMEKERIRVYKFNRRKRYLDAAIKERGLSGHFTENDLYDDGTASPR</sequence>
<feature type="compositionally biased region" description="Basic residues" evidence="1">
    <location>
        <begin position="1"/>
        <end position="11"/>
    </location>
</feature>
<evidence type="ECO:0000313" key="2">
    <source>
        <dbReference type="Proteomes" id="UP000694865"/>
    </source>
</evidence>
<feature type="compositionally biased region" description="Low complexity" evidence="1">
    <location>
        <begin position="44"/>
        <end position="56"/>
    </location>
</feature>